<dbReference type="RefSeq" id="WP_102576641.1">
    <property type="nucleotide sequence ID" value="NZ_CAWNTX010000043.1"/>
</dbReference>
<dbReference type="PANTHER" id="PTHR43788:SF6">
    <property type="entry name" value="DNA HELICASE B"/>
    <property type="match status" value="1"/>
</dbReference>
<dbReference type="GO" id="GO:0003678">
    <property type="term" value="F:DNA helicase activity"/>
    <property type="evidence" value="ECO:0007669"/>
    <property type="project" value="UniProtKB-ARBA"/>
</dbReference>
<dbReference type="AlphaFoldDB" id="A0A2T5EXM5"/>
<accession>A0A2T5EXM5</accession>
<dbReference type="Gene3D" id="2.30.30.940">
    <property type="match status" value="1"/>
</dbReference>
<dbReference type="GO" id="GO:0005524">
    <property type="term" value="F:ATP binding"/>
    <property type="evidence" value="ECO:0007669"/>
    <property type="project" value="UniProtKB-KW"/>
</dbReference>
<dbReference type="Pfam" id="PF14490">
    <property type="entry name" value="HHH_RecD2"/>
    <property type="match status" value="1"/>
</dbReference>
<proteinExistence type="predicted"/>
<dbReference type="Gene3D" id="1.10.10.2220">
    <property type="match status" value="1"/>
</dbReference>
<evidence type="ECO:0000259" key="3">
    <source>
        <dbReference type="SMART" id="SM00382"/>
    </source>
</evidence>
<dbReference type="InterPro" id="IPR027785">
    <property type="entry name" value="UvrD-like_helicase_C"/>
</dbReference>
<protein>
    <recommendedName>
        <fullName evidence="3">AAA+ ATPase domain-containing protein</fullName>
    </recommendedName>
</protein>
<dbReference type="InterPro" id="IPR003593">
    <property type="entry name" value="AAA+_ATPase"/>
</dbReference>
<keyword evidence="2" id="KW-0067">ATP-binding</keyword>
<dbReference type="SUPFAM" id="SSF52540">
    <property type="entry name" value="P-loop containing nucleoside triphosphate hydrolases"/>
    <property type="match status" value="2"/>
</dbReference>
<evidence type="ECO:0000256" key="1">
    <source>
        <dbReference type="ARBA" id="ARBA00022741"/>
    </source>
</evidence>
<dbReference type="SMART" id="SM00382">
    <property type="entry name" value="AAA"/>
    <property type="match status" value="1"/>
</dbReference>
<dbReference type="Pfam" id="PF13538">
    <property type="entry name" value="UvrD_C_2"/>
    <property type="match status" value="1"/>
</dbReference>
<dbReference type="Gene3D" id="3.40.50.300">
    <property type="entry name" value="P-loop containing nucleotide triphosphate hydrolases"/>
    <property type="match status" value="2"/>
</dbReference>
<dbReference type="PANTHER" id="PTHR43788">
    <property type="entry name" value="DNA2/NAM7 HELICASE FAMILY MEMBER"/>
    <property type="match status" value="1"/>
</dbReference>
<evidence type="ECO:0000313" key="4">
    <source>
        <dbReference type="EMBL" id="PTP37039.1"/>
    </source>
</evidence>
<dbReference type="Pfam" id="PF13604">
    <property type="entry name" value="AAA_30"/>
    <property type="match status" value="1"/>
</dbReference>
<dbReference type="InterPro" id="IPR029493">
    <property type="entry name" value="RecD2-like_HHH"/>
</dbReference>
<feature type="domain" description="AAA+ ATPase" evidence="3">
    <location>
        <begin position="356"/>
        <end position="487"/>
    </location>
</feature>
<organism evidence="4 5">
    <name type="scientific">Vibrio splendidus</name>
    <dbReference type="NCBI Taxonomy" id="29497"/>
    <lineage>
        <taxon>Bacteria</taxon>
        <taxon>Pseudomonadati</taxon>
        <taxon>Pseudomonadota</taxon>
        <taxon>Gammaproteobacteria</taxon>
        <taxon>Vibrionales</taxon>
        <taxon>Vibrionaceae</taxon>
        <taxon>Vibrio</taxon>
    </lineage>
</organism>
<keyword evidence="1" id="KW-0547">Nucleotide-binding</keyword>
<reference evidence="4 5" key="1">
    <citation type="submission" date="2017-11" db="EMBL/GenBank/DDBJ databases">
        <title>Population delineation of vibrios coincides with oyster pathogenicity.</title>
        <authorList>
            <person name="Bruto M."/>
            <person name="Labreuche Y."/>
            <person name="James A."/>
            <person name="Piel D."/>
            <person name="Chenivesse S."/>
            <person name="Petton B."/>
            <person name="Polz M.F."/>
            <person name="Le Roux F."/>
        </authorList>
    </citation>
    <scope>NUCLEOTIDE SEQUENCE [LARGE SCALE GENOMIC DNA]</scope>
    <source>
        <strain evidence="4 5">FF_144</strain>
    </source>
</reference>
<sequence length="724" mass="82142">MSNSAFLVRITSIYQYHPDNVQLGAVFVNQKVGAHRIVLLTTQNQINMKPQVGQQWVILKENNYSVRQQPVSVGGYVDVWRFMQPKLKCVMPDNGIGFVNFLSSEKEFVGIGRVKAQLLWAEFRSDIFTMLECKKDEPYKHDKSISNFQAIKNVLRRDETVHVLYQGFRKYTNLKYASQLVEWEVEEPAQRQLFRFADKDAISFLKANPYRLFSLGMRFNKVDDIAQKHFGIRLDDEIRLVAIIEQSLRQWNDKGHTVAAWYDIEHLVKKYLNNDQFLVEKSKLLTGDIIGFVKQDDKYYVSGNYIFEKTIAKRFSKLSKRESHWQSELEATFISSIPNGWKLEDAQSRAVRTALISHIFALTGGAGTGKTTTTKLIVDAYQQLGFSIFPVALSGKAVRRLQQSIGIDCMTIARLLRKDSIVVENSVLLIDEASMLDAYTMWRLVTLFSDKTRIILVGDPYQLPPINAGLILNDVIKSSVVNHVQLDVVKRQGASSTVPEYSNAIRNGNVPSSLTTSDITFHESSSDMLQDALAVYSKFKSAMIVASTNATVRSVNIKLQQEMNANGRVLDLTDMPITKGSYEFREGDPVVITLTCYKNDVQNGTLGVITNAVATEEYACVIELEDFDKDGKKRTIEVDWQLFEYIDLAYALTLHKLQGSQAENVIVLLERSLLLDRSWLYTAVTRAENKVHIIGKECDFQYGISKRGAIDTRKTALSEMLKNA</sequence>
<evidence type="ECO:0000313" key="5">
    <source>
        <dbReference type="Proteomes" id="UP000244197"/>
    </source>
</evidence>
<name>A0A2T5EXM5_VIBSP</name>
<dbReference type="EMBL" id="PIFK01000013">
    <property type="protein sequence ID" value="PTP37039.1"/>
    <property type="molecule type" value="Genomic_DNA"/>
</dbReference>
<dbReference type="InterPro" id="IPR027417">
    <property type="entry name" value="P-loop_NTPase"/>
</dbReference>
<gene>
    <name evidence="4" type="ORF">CWO07_08390</name>
</gene>
<evidence type="ECO:0000256" key="2">
    <source>
        <dbReference type="ARBA" id="ARBA00022840"/>
    </source>
</evidence>
<dbReference type="Proteomes" id="UP000244197">
    <property type="component" value="Unassembled WGS sequence"/>
</dbReference>
<comment type="caution">
    <text evidence="4">The sequence shown here is derived from an EMBL/GenBank/DDBJ whole genome shotgun (WGS) entry which is preliminary data.</text>
</comment>
<dbReference type="CDD" id="cd18809">
    <property type="entry name" value="SF1_C_RecD"/>
    <property type="match status" value="1"/>
</dbReference>
<dbReference type="InterPro" id="IPR050534">
    <property type="entry name" value="Coronavir_polyprotein_1ab"/>
</dbReference>